<gene>
    <name evidence="1" type="ORF">CGI_10026529</name>
</gene>
<accession>K1QVE1</accession>
<name>K1QVE1_MAGGI</name>
<evidence type="ECO:0000313" key="1">
    <source>
        <dbReference type="EMBL" id="EKC40842.1"/>
    </source>
</evidence>
<sequence>MKCANKHNTKMIGFSMFVMVVFEGFRWLRKDDEADMDREISEQIDVMLESIQRSLAGSVQHGTYMAYRTADRSNRQRFACLCQTEPGLRSDRF</sequence>
<dbReference type="EMBL" id="JH818113">
    <property type="protein sequence ID" value="EKC40842.1"/>
    <property type="molecule type" value="Genomic_DNA"/>
</dbReference>
<dbReference type="InParanoid" id="K1QVE1"/>
<dbReference type="AlphaFoldDB" id="K1QVE1"/>
<proteinExistence type="predicted"/>
<reference evidence="1" key="1">
    <citation type="journal article" date="2012" name="Nature">
        <title>The oyster genome reveals stress adaptation and complexity of shell formation.</title>
        <authorList>
            <person name="Zhang G."/>
            <person name="Fang X."/>
            <person name="Guo X."/>
            <person name="Li L."/>
            <person name="Luo R."/>
            <person name="Xu F."/>
            <person name="Yang P."/>
            <person name="Zhang L."/>
            <person name="Wang X."/>
            <person name="Qi H."/>
            <person name="Xiong Z."/>
            <person name="Que H."/>
            <person name="Xie Y."/>
            <person name="Holland P.W."/>
            <person name="Paps J."/>
            <person name="Zhu Y."/>
            <person name="Wu F."/>
            <person name="Chen Y."/>
            <person name="Wang J."/>
            <person name="Peng C."/>
            <person name="Meng J."/>
            <person name="Yang L."/>
            <person name="Liu J."/>
            <person name="Wen B."/>
            <person name="Zhang N."/>
            <person name="Huang Z."/>
            <person name="Zhu Q."/>
            <person name="Feng Y."/>
            <person name="Mount A."/>
            <person name="Hedgecock D."/>
            <person name="Xu Z."/>
            <person name="Liu Y."/>
            <person name="Domazet-Loso T."/>
            <person name="Du Y."/>
            <person name="Sun X."/>
            <person name="Zhang S."/>
            <person name="Liu B."/>
            <person name="Cheng P."/>
            <person name="Jiang X."/>
            <person name="Li J."/>
            <person name="Fan D."/>
            <person name="Wang W."/>
            <person name="Fu W."/>
            <person name="Wang T."/>
            <person name="Wang B."/>
            <person name="Zhang J."/>
            <person name="Peng Z."/>
            <person name="Li Y."/>
            <person name="Li N."/>
            <person name="Wang J."/>
            <person name="Chen M."/>
            <person name="He Y."/>
            <person name="Tan F."/>
            <person name="Song X."/>
            <person name="Zheng Q."/>
            <person name="Huang R."/>
            <person name="Yang H."/>
            <person name="Du X."/>
            <person name="Chen L."/>
            <person name="Yang M."/>
            <person name="Gaffney P.M."/>
            <person name="Wang S."/>
            <person name="Luo L."/>
            <person name="She Z."/>
            <person name="Ming Y."/>
            <person name="Huang W."/>
            <person name="Zhang S."/>
            <person name="Huang B."/>
            <person name="Zhang Y."/>
            <person name="Qu T."/>
            <person name="Ni P."/>
            <person name="Miao G."/>
            <person name="Wang J."/>
            <person name="Wang Q."/>
            <person name="Steinberg C.E."/>
            <person name="Wang H."/>
            <person name="Li N."/>
            <person name="Qian L."/>
            <person name="Zhang G."/>
            <person name="Li Y."/>
            <person name="Yang H."/>
            <person name="Liu X."/>
            <person name="Wang J."/>
            <person name="Yin Y."/>
            <person name="Wang J."/>
        </authorList>
    </citation>
    <scope>NUCLEOTIDE SEQUENCE [LARGE SCALE GENOMIC DNA]</scope>
    <source>
        <strain evidence="1">05x7-T-G4-1.051#20</strain>
    </source>
</reference>
<protein>
    <submittedName>
        <fullName evidence="1">Uncharacterized protein</fullName>
    </submittedName>
</protein>
<organism evidence="1">
    <name type="scientific">Magallana gigas</name>
    <name type="common">Pacific oyster</name>
    <name type="synonym">Crassostrea gigas</name>
    <dbReference type="NCBI Taxonomy" id="29159"/>
    <lineage>
        <taxon>Eukaryota</taxon>
        <taxon>Metazoa</taxon>
        <taxon>Spiralia</taxon>
        <taxon>Lophotrochozoa</taxon>
        <taxon>Mollusca</taxon>
        <taxon>Bivalvia</taxon>
        <taxon>Autobranchia</taxon>
        <taxon>Pteriomorphia</taxon>
        <taxon>Ostreida</taxon>
        <taxon>Ostreoidea</taxon>
        <taxon>Ostreidae</taxon>
        <taxon>Magallana</taxon>
    </lineage>
</organism>
<dbReference type="HOGENOM" id="CLU_2401756_0_0_1"/>